<dbReference type="GO" id="GO:0043565">
    <property type="term" value="F:sequence-specific DNA binding"/>
    <property type="evidence" value="ECO:0007669"/>
    <property type="project" value="InterPro"/>
</dbReference>
<organism evidence="6 7">
    <name type="scientific">Cohnella zeiphila</name>
    <dbReference type="NCBI Taxonomy" id="2761120"/>
    <lineage>
        <taxon>Bacteria</taxon>
        <taxon>Bacillati</taxon>
        <taxon>Bacillota</taxon>
        <taxon>Bacilli</taxon>
        <taxon>Bacillales</taxon>
        <taxon>Paenibacillaceae</taxon>
        <taxon>Cohnella</taxon>
    </lineage>
</organism>
<gene>
    <name evidence="6" type="ORF">H7C18_10295</name>
</gene>
<dbReference type="Gene3D" id="2.60.120.280">
    <property type="entry name" value="Regulatory protein AraC"/>
    <property type="match status" value="1"/>
</dbReference>
<dbReference type="InterPro" id="IPR037923">
    <property type="entry name" value="HTH-like"/>
</dbReference>
<dbReference type="PANTHER" id="PTHR46796">
    <property type="entry name" value="HTH-TYPE TRANSCRIPTIONAL ACTIVATOR RHAS-RELATED"/>
    <property type="match status" value="1"/>
</dbReference>
<dbReference type="InterPro" id="IPR003313">
    <property type="entry name" value="AraC-bd"/>
</dbReference>
<dbReference type="Proteomes" id="UP000564644">
    <property type="component" value="Unassembled WGS sequence"/>
</dbReference>
<keyword evidence="1" id="KW-0805">Transcription regulation</keyword>
<dbReference type="InterPro" id="IPR020449">
    <property type="entry name" value="Tscrpt_reg_AraC-type_HTH"/>
</dbReference>
<dbReference type="Pfam" id="PF12833">
    <property type="entry name" value="HTH_18"/>
    <property type="match status" value="1"/>
</dbReference>
<sequence>MTGDGRAFGTFGFRFAAADELPLCELFAVGHERETQTAYDWDGLARTDGPLLLFQYTIEGCGELAVEERLHRLMPGQAFLVEIPGRHRYRLPEDSPAWEFIYILLRPRMALSLWTGVKDRIGEAPFLPQGSGPIRALRDLIWDAGSGRIADPFSASSHTYRFLMELTRFARAKGLSDSLWPPAVKEAVHYMDRHYGRMIGQEQLASDLGLSRYHFLRMFSRYVGMTPGEYVSKVRVEKSIELLRHTDWSLERIAAAVGYSSGSYFIKVFRRLTGQTPAVFRSGKQLPYTRFFFD</sequence>
<evidence type="ECO:0000256" key="3">
    <source>
        <dbReference type="ARBA" id="ARBA00023159"/>
    </source>
</evidence>
<dbReference type="SMART" id="SM00342">
    <property type="entry name" value="HTH_ARAC"/>
    <property type="match status" value="1"/>
</dbReference>
<dbReference type="EMBL" id="JACJVO010000010">
    <property type="protein sequence ID" value="MBB6731297.1"/>
    <property type="molecule type" value="Genomic_DNA"/>
</dbReference>
<dbReference type="Gene3D" id="1.10.10.60">
    <property type="entry name" value="Homeodomain-like"/>
    <property type="match status" value="2"/>
</dbReference>
<name>A0A7X0SJU5_9BACL</name>
<dbReference type="InterPro" id="IPR009057">
    <property type="entry name" value="Homeodomain-like_sf"/>
</dbReference>
<reference evidence="6 7" key="1">
    <citation type="submission" date="2020-08" db="EMBL/GenBank/DDBJ databases">
        <title>Cohnella phylogeny.</title>
        <authorList>
            <person name="Dunlap C."/>
        </authorList>
    </citation>
    <scope>NUCLEOTIDE SEQUENCE [LARGE SCALE GENOMIC DNA]</scope>
    <source>
        <strain evidence="6 7">CBP 2801</strain>
    </source>
</reference>
<dbReference type="PRINTS" id="PR00032">
    <property type="entry name" value="HTHARAC"/>
</dbReference>
<accession>A0A7X0SJU5</accession>
<keyword evidence="4" id="KW-0804">Transcription</keyword>
<evidence type="ECO:0000256" key="2">
    <source>
        <dbReference type="ARBA" id="ARBA00023125"/>
    </source>
</evidence>
<evidence type="ECO:0000256" key="1">
    <source>
        <dbReference type="ARBA" id="ARBA00023015"/>
    </source>
</evidence>
<keyword evidence="7" id="KW-1185">Reference proteome</keyword>
<dbReference type="AlphaFoldDB" id="A0A7X0SJU5"/>
<evidence type="ECO:0000256" key="4">
    <source>
        <dbReference type="ARBA" id="ARBA00023163"/>
    </source>
</evidence>
<dbReference type="PROSITE" id="PS00041">
    <property type="entry name" value="HTH_ARAC_FAMILY_1"/>
    <property type="match status" value="1"/>
</dbReference>
<feature type="domain" description="HTH araC/xylS-type" evidence="5">
    <location>
        <begin position="185"/>
        <end position="283"/>
    </location>
</feature>
<dbReference type="InterPro" id="IPR018060">
    <property type="entry name" value="HTH_AraC"/>
</dbReference>
<dbReference type="Pfam" id="PF02311">
    <property type="entry name" value="AraC_binding"/>
    <property type="match status" value="1"/>
</dbReference>
<evidence type="ECO:0000313" key="7">
    <source>
        <dbReference type="Proteomes" id="UP000564644"/>
    </source>
</evidence>
<keyword evidence="3" id="KW-0010">Activator</keyword>
<dbReference type="SUPFAM" id="SSF51215">
    <property type="entry name" value="Regulatory protein AraC"/>
    <property type="match status" value="1"/>
</dbReference>
<dbReference type="InterPro" id="IPR050204">
    <property type="entry name" value="AraC_XylS_family_regulators"/>
</dbReference>
<keyword evidence="2" id="KW-0238">DNA-binding</keyword>
<dbReference type="GO" id="GO:0003700">
    <property type="term" value="F:DNA-binding transcription factor activity"/>
    <property type="evidence" value="ECO:0007669"/>
    <property type="project" value="InterPro"/>
</dbReference>
<protein>
    <submittedName>
        <fullName evidence="6">AraC family transcriptional regulator</fullName>
    </submittedName>
</protein>
<dbReference type="SUPFAM" id="SSF46689">
    <property type="entry name" value="Homeodomain-like"/>
    <property type="match status" value="2"/>
</dbReference>
<dbReference type="RefSeq" id="WP_185128963.1">
    <property type="nucleotide sequence ID" value="NZ_JACJVO010000010.1"/>
</dbReference>
<dbReference type="InterPro" id="IPR018062">
    <property type="entry name" value="HTH_AraC-typ_CS"/>
</dbReference>
<dbReference type="PROSITE" id="PS01124">
    <property type="entry name" value="HTH_ARAC_FAMILY_2"/>
    <property type="match status" value="1"/>
</dbReference>
<proteinExistence type="predicted"/>
<evidence type="ECO:0000313" key="6">
    <source>
        <dbReference type="EMBL" id="MBB6731297.1"/>
    </source>
</evidence>
<comment type="caution">
    <text evidence="6">The sequence shown here is derived from an EMBL/GenBank/DDBJ whole genome shotgun (WGS) entry which is preliminary data.</text>
</comment>
<evidence type="ECO:0000259" key="5">
    <source>
        <dbReference type="PROSITE" id="PS01124"/>
    </source>
</evidence>